<dbReference type="InterPro" id="IPR025948">
    <property type="entry name" value="HTH-like_dom"/>
</dbReference>
<feature type="domain" description="Integrase catalytic" evidence="1">
    <location>
        <begin position="115"/>
        <end position="276"/>
    </location>
</feature>
<proteinExistence type="predicted"/>
<dbReference type="PANTHER" id="PTHR47515:SF1">
    <property type="entry name" value="BLR2054 PROTEIN"/>
    <property type="match status" value="1"/>
</dbReference>
<dbReference type="InterPro" id="IPR012337">
    <property type="entry name" value="RNaseH-like_sf"/>
</dbReference>
<dbReference type="PATRIC" id="fig|362787.3.peg.2135"/>
<dbReference type="InterPro" id="IPR036397">
    <property type="entry name" value="RNaseH_sf"/>
</dbReference>
<reference evidence="2 3" key="1">
    <citation type="journal article" date="2014" name="Mol. Biol. Evol.">
        <title>Massive expansion of Ubiquitination-related gene families within the Chlamydiae.</title>
        <authorList>
            <person name="Domman D."/>
            <person name="Collingro A."/>
            <person name="Lagkouvardos I."/>
            <person name="Gehre L."/>
            <person name="Weinmaier T."/>
            <person name="Rattei T."/>
            <person name="Subtil A."/>
            <person name="Horn M."/>
        </authorList>
    </citation>
    <scope>NUCLEOTIDE SEQUENCE [LARGE SCALE GENOMIC DNA]</scope>
    <source>
        <strain evidence="2 3">EI2</strain>
    </source>
</reference>
<evidence type="ECO:0000313" key="3">
    <source>
        <dbReference type="Proteomes" id="UP000031465"/>
    </source>
</evidence>
<evidence type="ECO:0000259" key="1">
    <source>
        <dbReference type="PROSITE" id="PS50994"/>
    </source>
</evidence>
<comment type="caution">
    <text evidence="2">The sequence shown here is derived from an EMBL/GenBank/DDBJ whole genome shotgun (WGS) entry which is preliminary data.</text>
</comment>
<dbReference type="SUPFAM" id="SSF53098">
    <property type="entry name" value="Ribonuclease H-like"/>
    <property type="match status" value="1"/>
</dbReference>
<dbReference type="InterPro" id="IPR048020">
    <property type="entry name" value="Transpos_IS3"/>
</dbReference>
<dbReference type="PANTHER" id="PTHR47515">
    <property type="entry name" value="LOW CALCIUM RESPONSE LOCUS PROTEIN T"/>
    <property type="match status" value="1"/>
</dbReference>
<dbReference type="Pfam" id="PF13683">
    <property type="entry name" value="rve_3"/>
    <property type="match status" value="1"/>
</dbReference>
<dbReference type="Proteomes" id="UP000031465">
    <property type="component" value="Unassembled WGS sequence"/>
</dbReference>
<dbReference type="AlphaFoldDB" id="A0A0C1GYJ9"/>
<organism evidence="2 3">
    <name type="scientific">Candidatus Protochlamydia amoebophila</name>
    <dbReference type="NCBI Taxonomy" id="362787"/>
    <lineage>
        <taxon>Bacteria</taxon>
        <taxon>Pseudomonadati</taxon>
        <taxon>Chlamydiota</taxon>
        <taxon>Chlamydiia</taxon>
        <taxon>Parachlamydiales</taxon>
        <taxon>Parachlamydiaceae</taxon>
        <taxon>Candidatus Protochlamydia</taxon>
    </lineage>
</organism>
<dbReference type="Gene3D" id="3.30.420.10">
    <property type="entry name" value="Ribonuclease H-like superfamily/Ribonuclease H"/>
    <property type="match status" value="1"/>
</dbReference>
<evidence type="ECO:0000313" key="2">
    <source>
        <dbReference type="EMBL" id="KIC70654.1"/>
    </source>
</evidence>
<dbReference type="GO" id="GO:0015074">
    <property type="term" value="P:DNA integration"/>
    <property type="evidence" value="ECO:0007669"/>
    <property type="project" value="InterPro"/>
</dbReference>
<gene>
    <name evidence="2" type="ORF">DB44_HC00010</name>
</gene>
<sequence>MKKVVGPQAKRKAMNDLTIHHGISQRRACRLLAFDRSVGRYKHKMKNDTEVKDKMISIAHERRRFGYRRICLLLKKEGLKINHKKVYRLYKESGLKIRKRGGRKRALGSRIRPEEISRPNQRWSLDFVSDALANGRRLRILTIMDDFTRKSLKMVVDTSISGVRVARELSELIETEGRPACILSDNGTEFTSNAILKWTWDNKISWKYIQPGKPMQNGYIESFNGKLRDECLNENWFLNVKDARSTIEKWREDYNEYRPHTSLKGLSPKQFIRSLSENNKKLIA</sequence>
<dbReference type="GO" id="GO:0003676">
    <property type="term" value="F:nucleic acid binding"/>
    <property type="evidence" value="ECO:0007669"/>
    <property type="project" value="InterPro"/>
</dbReference>
<dbReference type="NCBIfam" id="NF033516">
    <property type="entry name" value="transpos_IS3"/>
    <property type="match status" value="1"/>
</dbReference>
<dbReference type="EMBL" id="JSAN01000171">
    <property type="protein sequence ID" value="KIC70654.1"/>
    <property type="molecule type" value="Genomic_DNA"/>
</dbReference>
<protein>
    <submittedName>
        <fullName evidence="2">Insertion element IS407 uncharacterized 31.7 kDa protein</fullName>
    </submittedName>
</protein>
<dbReference type="PROSITE" id="PS50994">
    <property type="entry name" value="INTEGRASE"/>
    <property type="match status" value="1"/>
</dbReference>
<dbReference type="Pfam" id="PF13276">
    <property type="entry name" value="HTH_21"/>
    <property type="match status" value="1"/>
</dbReference>
<name>A0A0C1GYJ9_9BACT</name>
<accession>A0A0C1GYJ9</accession>
<dbReference type="InterPro" id="IPR001584">
    <property type="entry name" value="Integrase_cat-core"/>
</dbReference>